<organism evidence="1 2">
    <name type="scientific">Didymella heteroderae</name>
    <dbReference type="NCBI Taxonomy" id="1769908"/>
    <lineage>
        <taxon>Eukaryota</taxon>
        <taxon>Fungi</taxon>
        <taxon>Dikarya</taxon>
        <taxon>Ascomycota</taxon>
        <taxon>Pezizomycotina</taxon>
        <taxon>Dothideomycetes</taxon>
        <taxon>Pleosporomycetidae</taxon>
        <taxon>Pleosporales</taxon>
        <taxon>Pleosporineae</taxon>
        <taxon>Didymellaceae</taxon>
        <taxon>Didymella</taxon>
    </lineage>
</organism>
<evidence type="ECO:0000313" key="1">
    <source>
        <dbReference type="EMBL" id="KAF3034620.1"/>
    </source>
</evidence>
<reference evidence="1" key="1">
    <citation type="submission" date="2019-04" db="EMBL/GenBank/DDBJ databases">
        <title>Sequencing of skin fungus with MAO and IRED activity.</title>
        <authorList>
            <person name="Marsaioli A.J."/>
            <person name="Bonatto J.M.C."/>
            <person name="Reis Junior O."/>
        </authorList>
    </citation>
    <scope>NUCLEOTIDE SEQUENCE</scope>
    <source>
        <strain evidence="1">28M1</strain>
    </source>
</reference>
<name>A0A9P5BXM4_9PLEO</name>
<comment type="caution">
    <text evidence="1">The sequence shown here is derived from an EMBL/GenBank/DDBJ whole genome shotgun (WGS) entry which is preliminary data.</text>
</comment>
<protein>
    <submittedName>
        <fullName evidence="1">Uncharacterized protein</fullName>
    </submittedName>
</protein>
<dbReference type="AlphaFoldDB" id="A0A9P5BXM4"/>
<sequence>MEDSKDSAKEAALVTSVLEGSNDGVIALEAGLLGTMLVTKEAEDNSMVLPKLRDAVSKAEDSEVPGSIAVGDDAITEVGEEGITDTVNIARNDEVTRVSDSLIEVGTGGNRVLVVRFGKGSRLCEAVVELGKLGTSLTVDICSAWLLLGGNMDEREAAVAVDWREITLIPLVVVDESAILLLEDCSMELTGAAGIGRNTVVVRGPNIEETSMDDLTSDDVSVWIPVESSELLATTVADSGTALKDISIESEIEEKAVMEDVI</sequence>
<dbReference type="Proteomes" id="UP000758155">
    <property type="component" value="Unassembled WGS sequence"/>
</dbReference>
<evidence type="ECO:0000313" key="2">
    <source>
        <dbReference type="Proteomes" id="UP000758155"/>
    </source>
</evidence>
<proteinExistence type="predicted"/>
<dbReference type="EMBL" id="SWKV01000066">
    <property type="protein sequence ID" value="KAF3034620.1"/>
    <property type="molecule type" value="Genomic_DNA"/>
</dbReference>
<accession>A0A9P5BXM4</accession>
<gene>
    <name evidence="1" type="ORF">E8E12_006219</name>
</gene>
<keyword evidence="2" id="KW-1185">Reference proteome</keyword>